<evidence type="ECO:0000256" key="3">
    <source>
        <dbReference type="ARBA" id="ARBA00022553"/>
    </source>
</evidence>
<dbReference type="Pfam" id="PF00512">
    <property type="entry name" value="HisKA"/>
    <property type="match status" value="1"/>
</dbReference>
<keyword evidence="3 7" id="KW-0597">Phosphoprotein</keyword>
<organism evidence="12 13">
    <name type="scientific">Pseudobacter ginsenosidimutans</name>
    <dbReference type="NCBI Taxonomy" id="661488"/>
    <lineage>
        <taxon>Bacteria</taxon>
        <taxon>Pseudomonadati</taxon>
        <taxon>Bacteroidota</taxon>
        <taxon>Chitinophagia</taxon>
        <taxon>Chitinophagales</taxon>
        <taxon>Chitinophagaceae</taxon>
        <taxon>Pseudobacter</taxon>
    </lineage>
</organism>
<dbReference type="SUPFAM" id="SSF46689">
    <property type="entry name" value="Homeodomain-like"/>
    <property type="match status" value="1"/>
</dbReference>
<dbReference type="InterPro" id="IPR011123">
    <property type="entry name" value="Y_Y_Y"/>
</dbReference>
<sequence length="1359" mass="151307">MSFPNRILLVVQALLLISVQGICQQMSFSHLDVSDRLSQNSVIAITQDAKGFMWFGTRQGLNKYDSRKFTIYKNTPGNRSGISNNYIFCLLTDRNGQVWAGTQNGLNRYHSETDQFDLIPFEKDAAISSRDKEIICLFEDSRGRIWAGTRNTLYLIADVQQAVLVPVSRFTGNAFRLTNINCVYEDEGVIWVGSDHGLVQLHEQNGKFSVKEIFHQEAGETRLVDNQVKSIVRDKRNQLWIGTAHRGLHLYDPVTGTFHRYQNVNSRIASDHIRKLLLDKEGNLWIGTQEGLSKLQAGTEQISTFINDPWNDASLSQNSVHSLYMDKTGSIWVGTFFGGVNCLYSLSTPFTVYSTRSSRKLNNNVVSSIVQDNDDDLWIGTEGGGINRFGRDGSITYYKHNSNDPYSPGSNLVKVLYKDKEGNIWAGTHGGGLNLFDRSKNRFIRYLYNAADPYLQGAEITSLMQDAAGRFWIGTETQGLQLYQKKGSQLEPLPAPEGFAKLQRQSILSTLLTSTNTIWTGTRRGLYILTADGSKLLKTDSSIFPVNCLYEDKQQRIWAGSGENGLVLLDKNGNQKSSITKNEGLPDNNVLGIIEGENGELWISTINGLARYNPATGSCNVYNTEDGLAGNVFNNNAWYKAPDGKLYFGGYFGLTAFEPAAISQNLQAPLVAFSSFNLHNKEVKTGAQDSLLQKQISYTSAIRLKHNQNAFSVEFAALNFIKPAKNRYAYKLEGFDDNFTYTSDPLASYSNVPSGNYTLIVKGSNNDGVWGTPISLKIQVLPPFWKTWWAYTLYILAGLALVFFVARYFLMQALMKKSNTLTQLKLNFFTNISHEIRTHLSLITGPTEKLMSKNSGNTADKQLLQTIRSNSDSLLQLVNELMDFRKAETGHLTLHASTTDIADFAQSIYNSFGDIAASRNIDQQFSAHPSHINLTFDREQMEKVFYNLFSNAFKFTPDGGFVKLTIQDDAKQVIITVANSGKGIARENVDRLFDNYFQENDHGQQNTGYGIGLALSKSIVQAHKGTISVSSTKLSHQDLHETIFRVTLLKGIQHYAPGQLVATADLPVIQTILAGETSPVQGSLISNNGKPSILLVEDNRAIRTFIKETLQDKYFIAEAADGASGLVYAVEHIPDLIISDVMMPEMDGLEFCSRIKSDIRTSHIPVVLLTAKTAVEHQISGLQTGANTYLTKPFSTKVLELTVQNLLLAREKYWQHFNTTLGRKTFPGEDVQASSSTAPDTPLTFPALHPLDEAFLKNIENIVLENMDDPGFGVGVLAQKALMSQPVLYKKIKAITGLSANDFVKSLRLKQAATLLSGQRHTVYEIAYMVGYEDSKYFSREFKKQYGVNPSEYGAKTSG</sequence>
<feature type="domain" description="Response regulatory" evidence="11">
    <location>
        <begin position="1092"/>
        <end position="1207"/>
    </location>
</feature>
<dbReference type="Gene3D" id="2.60.40.10">
    <property type="entry name" value="Immunoglobulins"/>
    <property type="match status" value="1"/>
</dbReference>
<dbReference type="Pfam" id="PF00072">
    <property type="entry name" value="Response_reg"/>
    <property type="match status" value="1"/>
</dbReference>
<dbReference type="Pfam" id="PF07494">
    <property type="entry name" value="Reg_prop"/>
    <property type="match status" value="10"/>
</dbReference>
<dbReference type="SMART" id="SM00448">
    <property type="entry name" value="REC"/>
    <property type="match status" value="1"/>
</dbReference>
<dbReference type="InterPro" id="IPR011110">
    <property type="entry name" value="Reg_prop"/>
</dbReference>
<evidence type="ECO:0000256" key="1">
    <source>
        <dbReference type="ARBA" id="ARBA00000085"/>
    </source>
</evidence>
<dbReference type="RefSeq" id="WP_130542186.1">
    <property type="nucleotide sequence ID" value="NZ_CP042431.1"/>
</dbReference>
<evidence type="ECO:0000256" key="6">
    <source>
        <dbReference type="ARBA" id="ARBA00023163"/>
    </source>
</evidence>
<dbReference type="InterPro" id="IPR013783">
    <property type="entry name" value="Ig-like_fold"/>
</dbReference>
<dbReference type="PANTHER" id="PTHR43547">
    <property type="entry name" value="TWO-COMPONENT HISTIDINE KINASE"/>
    <property type="match status" value="1"/>
</dbReference>
<dbReference type="InterPro" id="IPR004358">
    <property type="entry name" value="Sig_transdc_His_kin-like_C"/>
</dbReference>
<keyword evidence="6" id="KW-0804">Transcription</keyword>
<dbReference type="SMART" id="SM00388">
    <property type="entry name" value="HisKA"/>
    <property type="match status" value="1"/>
</dbReference>
<dbReference type="Pfam" id="PF07495">
    <property type="entry name" value="Y_Y_Y"/>
    <property type="match status" value="1"/>
</dbReference>
<dbReference type="CDD" id="cd17574">
    <property type="entry name" value="REC_OmpR"/>
    <property type="match status" value="1"/>
</dbReference>
<dbReference type="GO" id="GO:0000155">
    <property type="term" value="F:phosphorelay sensor kinase activity"/>
    <property type="evidence" value="ECO:0007669"/>
    <property type="project" value="InterPro"/>
</dbReference>
<dbReference type="SMART" id="SM00342">
    <property type="entry name" value="HTH_ARAC"/>
    <property type="match status" value="1"/>
</dbReference>
<dbReference type="OrthoDB" id="1489484at2"/>
<evidence type="ECO:0000313" key="12">
    <source>
        <dbReference type="EMBL" id="RZS71711.1"/>
    </source>
</evidence>
<evidence type="ECO:0000256" key="2">
    <source>
        <dbReference type="ARBA" id="ARBA00012438"/>
    </source>
</evidence>
<dbReference type="InterPro" id="IPR003594">
    <property type="entry name" value="HATPase_dom"/>
</dbReference>
<protein>
    <recommendedName>
        <fullName evidence="2">histidine kinase</fullName>
        <ecNumber evidence="2">2.7.13.3</ecNumber>
    </recommendedName>
</protein>
<evidence type="ECO:0000259" key="11">
    <source>
        <dbReference type="PROSITE" id="PS50110"/>
    </source>
</evidence>
<dbReference type="PROSITE" id="PS50109">
    <property type="entry name" value="HIS_KIN"/>
    <property type="match status" value="1"/>
</dbReference>
<dbReference type="InterPro" id="IPR009057">
    <property type="entry name" value="Homeodomain-like_sf"/>
</dbReference>
<dbReference type="InterPro" id="IPR018062">
    <property type="entry name" value="HTH_AraC-typ_CS"/>
</dbReference>
<dbReference type="EC" id="2.7.13.3" evidence="2"/>
<dbReference type="InterPro" id="IPR003661">
    <property type="entry name" value="HisK_dim/P_dom"/>
</dbReference>
<dbReference type="InterPro" id="IPR001789">
    <property type="entry name" value="Sig_transdc_resp-reg_receiver"/>
</dbReference>
<reference evidence="12 13" key="1">
    <citation type="submission" date="2019-02" db="EMBL/GenBank/DDBJ databases">
        <title>Genomic Encyclopedia of Type Strains, Phase IV (KMG-IV): sequencing the most valuable type-strain genomes for metagenomic binning, comparative biology and taxonomic classification.</title>
        <authorList>
            <person name="Goeker M."/>
        </authorList>
    </citation>
    <scope>NUCLEOTIDE SEQUENCE [LARGE SCALE GENOMIC DNA]</scope>
    <source>
        <strain evidence="12 13">DSM 18116</strain>
    </source>
</reference>
<dbReference type="Gene3D" id="2.130.10.10">
    <property type="entry name" value="YVTN repeat-like/Quinoprotein amine dehydrogenase"/>
    <property type="match status" value="2"/>
</dbReference>
<dbReference type="SUPFAM" id="SSF52172">
    <property type="entry name" value="CheY-like"/>
    <property type="match status" value="1"/>
</dbReference>
<evidence type="ECO:0000256" key="8">
    <source>
        <dbReference type="SAM" id="Phobius"/>
    </source>
</evidence>
<dbReference type="Gene3D" id="1.10.10.60">
    <property type="entry name" value="Homeodomain-like"/>
    <property type="match status" value="1"/>
</dbReference>
<evidence type="ECO:0000259" key="10">
    <source>
        <dbReference type="PROSITE" id="PS50109"/>
    </source>
</evidence>
<dbReference type="FunFam" id="2.60.40.10:FF:000791">
    <property type="entry name" value="Two-component system sensor histidine kinase/response regulator"/>
    <property type="match status" value="1"/>
</dbReference>
<dbReference type="GO" id="GO:0003700">
    <property type="term" value="F:DNA-binding transcription factor activity"/>
    <property type="evidence" value="ECO:0007669"/>
    <property type="project" value="InterPro"/>
</dbReference>
<dbReference type="Gene3D" id="3.30.565.10">
    <property type="entry name" value="Histidine kinase-like ATPase, C-terminal domain"/>
    <property type="match status" value="1"/>
</dbReference>
<dbReference type="Gene3D" id="3.40.50.2300">
    <property type="match status" value="1"/>
</dbReference>
<dbReference type="PROSITE" id="PS50110">
    <property type="entry name" value="RESPONSE_REGULATORY"/>
    <property type="match status" value="1"/>
</dbReference>
<dbReference type="PANTHER" id="PTHR43547:SF2">
    <property type="entry name" value="HYBRID SIGNAL TRANSDUCTION HISTIDINE KINASE C"/>
    <property type="match status" value="1"/>
</dbReference>
<dbReference type="Proteomes" id="UP000293874">
    <property type="component" value="Unassembled WGS sequence"/>
</dbReference>
<evidence type="ECO:0000259" key="9">
    <source>
        <dbReference type="PROSITE" id="PS01124"/>
    </source>
</evidence>
<evidence type="ECO:0000256" key="7">
    <source>
        <dbReference type="PROSITE-ProRule" id="PRU00169"/>
    </source>
</evidence>
<keyword evidence="5" id="KW-0238">DNA-binding</keyword>
<feature type="domain" description="Histidine kinase" evidence="10">
    <location>
        <begin position="831"/>
        <end position="1052"/>
    </location>
</feature>
<dbReference type="Pfam" id="PF02518">
    <property type="entry name" value="HATPase_c"/>
    <property type="match status" value="1"/>
</dbReference>
<dbReference type="GO" id="GO:0043565">
    <property type="term" value="F:sequence-specific DNA binding"/>
    <property type="evidence" value="ECO:0007669"/>
    <property type="project" value="InterPro"/>
</dbReference>
<keyword evidence="8" id="KW-0472">Membrane</keyword>
<dbReference type="SMART" id="SM00387">
    <property type="entry name" value="HATPase_c"/>
    <property type="match status" value="1"/>
</dbReference>
<dbReference type="SUPFAM" id="SSF63829">
    <property type="entry name" value="Calcium-dependent phosphotriesterase"/>
    <property type="match status" value="4"/>
</dbReference>
<keyword evidence="8" id="KW-1133">Transmembrane helix</keyword>
<dbReference type="PROSITE" id="PS00041">
    <property type="entry name" value="HTH_ARAC_FAMILY_1"/>
    <property type="match status" value="1"/>
</dbReference>
<dbReference type="Gene3D" id="1.10.287.130">
    <property type="match status" value="1"/>
</dbReference>
<feature type="modified residue" description="4-aspartylphosphate" evidence="7">
    <location>
        <position position="1140"/>
    </location>
</feature>
<keyword evidence="8" id="KW-0812">Transmembrane</keyword>
<proteinExistence type="predicted"/>
<dbReference type="PROSITE" id="PS01124">
    <property type="entry name" value="HTH_ARAC_FAMILY_2"/>
    <property type="match status" value="1"/>
</dbReference>
<name>A0A4V2F0Y1_9BACT</name>
<gene>
    <name evidence="12" type="ORF">EV199_3619</name>
</gene>
<dbReference type="InterPro" id="IPR011006">
    <property type="entry name" value="CheY-like_superfamily"/>
</dbReference>
<dbReference type="EMBL" id="SGXA01000002">
    <property type="protein sequence ID" value="RZS71711.1"/>
    <property type="molecule type" value="Genomic_DNA"/>
</dbReference>
<comment type="catalytic activity">
    <reaction evidence="1">
        <text>ATP + protein L-histidine = ADP + protein N-phospho-L-histidine.</text>
        <dbReference type="EC" id="2.7.13.3"/>
    </reaction>
</comment>
<comment type="caution">
    <text evidence="12">The sequence shown here is derived from an EMBL/GenBank/DDBJ whole genome shotgun (WGS) entry which is preliminary data.</text>
</comment>
<dbReference type="CDD" id="cd00082">
    <property type="entry name" value="HisKA"/>
    <property type="match status" value="1"/>
</dbReference>
<accession>A0A4V2F0Y1</accession>
<dbReference type="SUPFAM" id="SSF55874">
    <property type="entry name" value="ATPase domain of HSP90 chaperone/DNA topoisomerase II/histidine kinase"/>
    <property type="match status" value="1"/>
</dbReference>
<dbReference type="SUPFAM" id="SSF47384">
    <property type="entry name" value="Homodimeric domain of signal transducing histidine kinase"/>
    <property type="match status" value="1"/>
</dbReference>
<evidence type="ECO:0000256" key="5">
    <source>
        <dbReference type="ARBA" id="ARBA00023125"/>
    </source>
</evidence>
<evidence type="ECO:0000256" key="4">
    <source>
        <dbReference type="ARBA" id="ARBA00023015"/>
    </source>
</evidence>
<dbReference type="InterPro" id="IPR015943">
    <property type="entry name" value="WD40/YVTN_repeat-like_dom_sf"/>
</dbReference>
<dbReference type="InterPro" id="IPR036097">
    <property type="entry name" value="HisK_dim/P_sf"/>
</dbReference>
<dbReference type="PRINTS" id="PR00344">
    <property type="entry name" value="BCTRLSENSOR"/>
</dbReference>
<keyword evidence="13" id="KW-1185">Reference proteome</keyword>
<feature type="domain" description="HTH araC/xylS-type" evidence="9">
    <location>
        <begin position="1257"/>
        <end position="1356"/>
    </location>
</feature>
<keyword evidence="4" id="KW-0805">Transcription regulation</keyword>
<feature type="transmembrane region" description="Helical" evidence="8">
    <location>
        <begin position="788"/>
        <end position="810"/>
    </location>
</feature>
<evidence type="ECO:0000313" key="13">
    <source>
        <dbReference type="Proteomes" id="UP000293874"/>
    </source>
</evidence>
<dbReference type="InterPro" id="IPR036890">
    <property type="entry name" value="HATPase_C_sf"/>
</dbReference>
<dbReference type="InterPro" id="IPR018060">
    <property type="entry name" value="HTH_AraC"/>
</dbReference>
<dbReference type="Pfam" id="PF12833">
    <property type="entry name" value="HTH_18"/>
    <property type="match status" value="1"/>
</dbReference>
<dbReference type="InterPro" id="IPR005467">
    <property type="entry name" value="His_kinase_dom"/>
</dbReference>